<evidence type="ECO:0000313" key="2">
    <source>
        <dbReference type="EMBL" id="MPM75220.1"/>
    </source>
</evidence>
<dbReference type="EMBL" id="VSSQ01026481">
    <property type="protein sequence ID" value="MPM75220.1"/>
    <property type="molecule type" value="Genomic_DNA"/>
</dbReference>
<evidence type="ECO:0000259" key="1">
    <source>
        <dbReference type="Pfam" id="PF04127"/>
    </source>
</evidence>
<dbReference type="Gene3D" id="3.40.50.10300">
    <property type="entry name" value="CoaB-like"/>
    <property type="match status" value="1"/>
</dbReference>
<feature type="domain" description="DNA/pantothenate metabolism flavoprotein C-terminal" evidence="1">
    <location>
        <begin position="1"/>
        <end position="183"/>
    </location>
</feature>
<proteinExistence type="predicted"/>
<dbReference type="AlphaFoldDB" id="A0A645CE99"/>
<dbReference type="GO" id="GO:0003824">
    <property type="term" value="F:catalytic activity"/>
    <property type="evidence" value="ECO:0007669"/>
    <property type="project" value="UniProtKB-ARBA"/>
</dbReference>
<protein>
    <submittedName>
        <fullName evidence="2">Coenzyme A biosynthesis bifunctional protein CoaBC</fullName>
    </submittedName>
</protein>
<gene>
    <name evidence="2" type="primary">coaBC_24</name>
    <name evidence="2" type="ORF">SDC9_122211</name>
</gene>
<accession>A0A645CE99</accession>
<dbReference type="InterPro" id="IPR035929">
    <property type="entry name" value="CoaB-like_sf"/>
</dbReference>
<dbReference type="SUPFAM" id="SSF102645">
    <property type="entry name" value="CoaB-like"/>
    <property type="match status" value="1"/>
</dbReference>
<dbReference type="GO" id="GO:0015937">
    <property type="term" value="P:coenzyme A biosynthetic process"/>
    <property type="evidence" value="ECO:0007669"/>
    <property type="project" value="UniProtKB-ARBA"/>
</dbReference>
<reference evidence="2" key="1">
    <citation type="submission" date="2019-08" db="EMBL/GenBank/DDBJ databases">
        <authorList>
            <person name="Kucharzyk K."/>
            <person name="Murdoch R.W."/>
            <person name="Higgins S."/>
            <person name="Loffler F."/>
        </authorList>
    </citation>
    <scope>NUCLEOTIDE SEQUENCE</scope>
</reference>
<comment type="caution">
    <text evidence="2">The sequence shown here is derived from an EMBL/GenBank/DDBJ whole genome shotgun (WGS) entry which is preliminary data.</text>
</comment>
<name>A0A645CE99_9ZZZZ</name>
<organism evidence="2">
    <name type="scientific">bioreactor metagenome</name>
    <dbReference type="NCBI Taxonomy" id="1076179"/>
    <lineage>
        <taxon>unclassified sequences</taxon>
        <taxon>metagenomes</taxon>
        <taxon>ecological metagenomes</taxon>
    </lineage>
</organism>
<sequence>MGYAIAQECAERGAFVTLVSGPTNLEVSSPLINKIDVLTAAEMYRNTVTSYENGTDVVIFSAAVADFTPVNTTDKKIKRGKDNYFLELKPTRDIAAELGNKKKESTIHIGFALETDNELANANDKLCRKNLDAIVLNSLKDEGACFGTDTNKVSIIGRDGSKYDFNLKSKRQVASDIVDYIEKLLSC</sequence>
<dbReference type="InterPro" id="IPR007085">
    <property type="entry name" value="DNA/pantothenate-metab_flavo_C"/>
</dbReference>
<dbReference type="Pfam" id="PF04127">
    <property type="entry name" value="DFP"/>
    <property type="match status" value="1"/>
</dbReference>